<name>A0A6G1PAX6_CHAAH</name>
<evidence type="ECO:0000313" key="2">
    <source>
        <dbReference type="Proteomes" id="UP000503349"/>
    </source>
</evidence>
<reference evidence="1 2" key="1">
    <citation type="submission" date="2019-02" db="EMBL/GenBank/DDBJ databases">
        <title>Opniocepnalus argus genome.</title>
        <authorList>
            <person name="Zhou C."/>
            <person name="Xiao S."/>
        </authorList>
    </citation>
    <scope>NUCLEOTIDE SEQUENCE [LARGE SCALE GENOMIC DNA]</scope>
    <source>
        <strain evidence="1">OARG1902GOOAL</strain>
        <tissue evidence="1">Muscle</tissue>
    </source>
</reference>
<dbReference type="AlphaFoldDB" id="A0A6G1PAX6"/>
<organism evidence="1 2">
    <name type="scientific">Channa argus</name>
    <name type="common">Northern snakehead</name>
    <name type="synonym">Ophicephalus argus</name>
    <dbReference type="NCBI Taxonomy" id="215402"/>
    <lineage>
        <taxon>Eukaryota</taxon>
        <taxon>Metazoa</taxon>
        <taxon>Chordata</taxon>
        <taxon>Craniata</taxon>
        <taxon>Vertebrata</taxon>
        <taxon>Euteleostomi</taxon>
        <taxon>Actinopterygii</taxon>
        <taxon>Neopterygii</taxon>
        <taxon>Teleostei</taxon>
        <taxon>Neoteleostei</taxon>
        <taxon>Acanthomorphata</taxon>
        <taxon>Anabantaria</taxon>
        <taxon>Anabantiformes</taxon>
        <taxon>Channoidei</taxon>
        <taxon>Channidae</taxon>
        <taxon>Channa</taxon>
    </lineage>
</organism>
<protein>
    <submittedName>
        <fullName evidence="1">Uncharacterized protein</fullName>
    </submittedName>
</protein>
<keyword evidence="2" id="KW-1185">Reference proteome</keyword>
<accession>A0A6G1PAX6</accession>
<gene>
    <name evidence="1" type="ORF">EXN66_Car003123</name>
</gene>
<evidence type="ECO:0000313" key="1">
    <source>
        <dbReference type="EMBL" id="KAF3687451.1"/>
    </source>
</evidence>
<reference evidence="2" key="2">
    <citation type="submission" date="2019-02" db="EMBL/GenBank/DDBJ databases">
        <title>Opniocepnalus argus Var Kimnra genome.</title>
        <authorList>
            <person name="Zhou C."/>
            <person name="Xiao S."/>
        </authorList>
    </citation>
    <scope>NUCLEOTIDE SEQUENCE [LARGE SCALE GENOMIC DNA]</scope>
</reference>
<dbReference type="EMBL" id="CM015714">
    <property type="protein sequence ID" value="KAF3687451.1"/>
    <property type="molecule type" value="Genomic_DNA"/>
</dbReference>
<dbReference type="Proteomes" id="UP000503349">
    <property type="component" value="Chromosome 3"/>
</dbReference>
<proteinExistence type="predicted"/>
<sequence length="51" mass="5870">MALCPKGQEEDWRPIQGVPSLPPMTAKICSRHPSTLNKTSGYGYWMDRWTF</sequence>